<keyword evidence="6 10" id="KW-1133">Transmembrane helix</keyword>
<reference evidence="12" key="1">
    <citation type="submission" date="2025-08" db="UniProtKB">
        <authorList>
            <consortium name="RefSeq"/>
        </authorList>
    </citation>
    <scope>IDENTIFICATION</scope>
    <source>
        <tissue evidence="12">Gonad</tissue>
    </source>
</reference>
<dbReference type="PANTHER" id="PTHR14647">
    <property type="entry name" value="GALACTOSE-3-O-SULFOTRANSFERASE"/>
    <property type="match status" value="1"/>
</dbReference>
<comment type="subcellular location">
    <subcellularLocation>
        <location evidence="1">Golgi apparatus membrane</location>
        <topology evidence="1">Single-pass type II membrane protein</topology>
    </subcellularLocation>
</comment>
<accession>A0A6P4ZAX7</accession>
<feature type="transmembrane region" description="Helical" evidence="10">
    <location>
        <begin position="12"/>
        <end position="31"/>
    </location>
</feature>
<keyword evidence="9" id="KW-0325">Glycoprotein</keyword>
<dbReference type="GeneID" id="109477164"/>
<proteinExistence type="inferred from homology"/>
<keyword evidence="7" id="KW-0333">Golgi apparatus</keyword>
<dbReference type="RefSeq" id="XP_019633788.1">
    <property type="nucleotide sequence ID" value="XM_019778229.1"/>
</dbReference>
<dbReference type="GO" id="GO:0009247">
    <property type="term" value="P:glycolipid biosynthetic process"/>
    <property type="evidence" value="ECO:0007669"/>
    <property type="project" value="InterPro"/>
</dbReference>
<protein>
    <submittedName>
        <fullName evidence="12">Galactose-3-O-sulfotransferase 2-like</fullName>
    </submittedName>
</protein>
<evidence type="ECO:0000256" key="1">
    <source>
        <dbReference type="ARBA" id="ARBA00004323"/>
    </source>
</evidence>
<dbReference type="Gene3D" id="3.40.50.300">
    <property type="entry name" value="P-loop containing nucleotide triphosphate hydrolases"/>
    <property type="match status" value="1"/>
</dbReference>
<dbReference type="KEGG" id="bbel:109477164"/>
<evidence type="ECO:0000256" key="10">
    <source>
        <dbReference type="SAM" id="Phobius"/>
    </source>
</evidence>
<keyword evidence="4 10" id="KW-0812">Transmembrane</keyword>
<organism evidence="11 12">
    <name type="scientific">Branchiostoma belcheri</name>
    <name type="common">Amphioxus</name>
    <dbReference type="NCBI Taxonomy" id="7741"/>
    <lineage>
        <taxon>Eukaryota</taxon>
        <taxon>Metazoa</taxon>
        <taxon>Chordata</taxon>
        <taxon>Cephalochordata</taxon>
        <taxon>Leptocardii</taxon>
        <taxon>Amphioxiformes</taxon>
        <taxon>Branchiostomatidae</taxon>
        <taxon>Branchiostoma</taxon>
    </lineage>
</organism>
<gene>
    <name evidence="12" type="primary">LOC109477164</name>
</gene>
<evidence type="ECO:0000256" key="6">
    <source>
        <dbReference type="ARBA" id="ARBA00022989"/>
    </source>
</evidence>
<comment type="similarity">
    <text evidence="2">Belongs to the galactose-3-O-sulfotransferase family.</text>
</comment>
<evidence type="ECO:0000256" key="9">
    <source>
        <dbReference type="ARBA" id="ARBA00023180"/>
    </source>
</evidence>
<dbReference type="PANTHER" id="PTHR14647:SF87">
    <property type="entry name" value="PUTATIVE-RELATED"/>
    <property type="match status" value="1"/>
</dbReference>
<keyword evidence="8 10" id="KW-0472">Membrane</keyword>
<name>A0A6P4ZAX7_BRABE</name>
<dbReference type="AlphaFoldDB" id="A0A6P4ZAX7"/>
<keyword evidence="5" id="KW-0735">Signal-anchor</keyword>
<keyword evidence="3" id="KW-0808">Transferase</keyword>
<dbReference type="GO" id="GO:0001733">
    <property type="term" value="F:galactosylceramide sulfotransferase activity"/>
    <property type="evidence" value="ECO:0007669"/>
    <property type="project" value="InterPro"/>
</dbReference>
<evidence type="ECO:0000313" key="11">
    <source>
        <dbReference type="Proteomes" id="UP000515135"/>
    </source>
</evidence>
<evidence type="ECO:0000313" key="12">
    <source>
        <dbReference type="RefSeq" id="XP_019633788.1"/>
    </source>
</evidence>
<evidence type="ECO:0000256" key="5">
    <source>
        <dbReference type="ARBA" id="ARBA00022968"/>
    </source>
</evidence>
<evidence type="ECO:0000256" key="2">
    <source>
        <dbReference type="ARBA" id="ARBA00008124"/>
    </source>
</evidence>
<dbReference type="InterPro" id="IPR009729">
    <property type="entry name" value="Gal-3-0_sulfotransfrase"/>
</dbReference>
<evidence type="ECO:0000256" key="4">
    <source>
        <dbReference type="ARBA" id="ARBA00022692"/>
    </source>
</evidence>
<sequence length="439" mass="51174">MQCSSRMGEKKLMSLVLVLAAMTLVIMYLNISENSKATHRVIDLEEDQSELDQSELDQSQQLYIVGDMPPTPAVVKRDVGHYLCILHTNVVYIYAPEADSGILHCIMTRFGFLKDLFVTLPVNKRDSTNNRGYDDVRSTQYLRPSGVTASHRVYREETINVFTQPARYDKEIMSKMFPEDTRYISMLRLPIHRFAADFIYSRLDKHFNTTAEAESPKKYLDDPEYWESQKTTSHCTRNCMSAVLGFPLDGAMNTRDTQAAMDVIKQLDSDFALVLIYEYLDQSLVLLKRYMCWGVTDIMHYVGTTLLPRKETLARLSTEDHIRNFRRVNSMDYLVYDYFNKTLWRKIEAEGPGFHKEVKNFQNIQKEVAKYCRAAVGNWTSANHTVIAASDWNKKFDFTRGMCYQFGRDRREWESLLKERYFSSKRRRPRGSKLPIINV</sequence>
<dbReference type="InterPro" id="IPR027417">
    <property type="entry name" value="P-loop_NTPase"/>
</dbReference>
<evidence type="ECO:0000256" key="7">
    <source>
        <dbReference type="ARBA" id="ARBA00023034"/>
    </source>
</evidence>
<dbReference type="OrthoDB" id="9990394at2759"/>
<evidence type="ECO:0000256" key="8">
    <source>
        <dbReference type="ARBA" id="ARBA00023136"/>
    </source>
</evidence>
<dbReference type="GO" id="GO:0000139">
    <property type="term" value="C:Golgi membrane"/>
    <property type="evidence" value="ECO:0007669"/>
    <property type="project" value="UniProtKB-SubCell"/>
</dbReference>
<dbReference type="Pfam" id="PF06990">
    <property type="entry name" value="Gal-3-0_sulfotr"/>
    <property type="match status" value="1"/>
</dbReference>
<dbReference type="Proteomes" id="UP000515135">
    <property type="component" value="Unplaced"/>
</dbReference>
<keyword evidence="11" id="KW-1185">Reference proteome</keyword>
<evidence type="ECO:0000256" key="3">
    <source>
        <dbReference type="ARBA" id="ARBA00022679"/>
    </source>
</evidence>